<evidence type="ECO:0000313" key="2">
    <source>
        <dbReference type="Proteomes" id="UP000465360"/>
    </source>
</evidence>
<dbReference type="Proteomes" id="UP000465360">
    <property type="component" value="Unassembled WGS sequence"/>
</dbReference>
<reference evidence="1 2" key="1">
    <citation type="journal article" date="2019" name="Emerg. Microbes Infect.">
        <title>Comprehensive subspecies identification of 175 nontuberculous mycobacteria species based on 7547 genomic profiles.</title>
        <authorList>
            <person name="Matsumoto Y."/>
            <person name="Kinjo T."/>
            <person name="Motooka D."/>
            <person name="Nabeya D."/>
            <person name="Jung N."/>
            <person name="Uechi K."/>
            <person name="Horii T."/>
            <person name="Iida T."/>
            <person name="Fujita J."/>
            <person name="Nakamura S."/>
        </authorList>
    </citation>
    <scope>NUCLEOTIDE SEQUENCE [LARGE SCALE GENOMIC DNA]</scope>
    <source>
        <strain evidence="1 2">JCM 30725</strain>
    </source>
</reference>
<sequence length="379" mass="41108">MAMVSGWADDPEIDAAFDELCKADAVAFGGVGIANTRGPATKAFYKVRAEGPRYLASIHRLLDQASPAGRVYAATLLTAIDVAAARRAWDRLATQDDTLERFHGCVVDQIPISQYARDELTRMGVSPDPAPAPETRPAESAVTVTGATNTRLAETVHSGAMYPAVNSVAARQAIIAAFHSEPRIVVVTARDERQFVESLFPEVLPPTAVYVCRESRGGGQGPHFDLYQAIVHRDYPFVATLNLAGDATVVSAVLDRTLASYYFKHYPQPTKTAYTARRLVSALTLSQSGRRPPAAVRIGTGVGMIIPQREYALPVVHDVRPDAEDEQGSDGLFLKFIVPRPDDDSLATVESLGFTRWEPGIDWLDADEVRPTPTVPPLD</sequence>
<dbReference type="RefSeq" id="WP_163717638.1">
    <property type="nucleotide sequence ID" value="NZ_BLKZ01000001.1"/>
</dbReference>
<accession>A0A7I9YVZ7</accession>
<proteinExistence type="predicted"/>
<dbReference type="AlphaFoldDB" id="A0A7I9YVZ7"/>
<organism evidence="1 2">
    <name type="scientific">Mycobacterium bourgelatii</name>
    <dbReference type="NCBI Taxonomy" id="1273442"/>
    <lineage>
        <taxon>Bacteria</taxon>
        <taxon>Bacillati</taxon>
        <taxon>Actinomycetota</taxon>
        <taxon>Actinomycetes</taxon>
        <taxon>Mycobacteriales</taxon>
        <taxon>Mycobacteriaceae</taxon>
        <taxon>Mycobacterium</taxon>
    </lineage>
</organism>
<gene>
    <name evidence="1" type="ORF">MBOU_49120</name>
</gene>
<comment type="caution">
    <text evidence="1">The sequence shown here is derived from an EMBL/GenBank/DDBJ whole genome shotgun (WGS) entry which is preliminary data.</text>
</comment>
<name>A0A7I9YVZ7_MYCBU</name>
<keyword evidence="2" id="KW-1185">Reference proteome</keyword>
<evidence type="ECO:0000313" key="1">
    <source>
        <dbReference type="EMBL" id="GFG92870.1"/>
    </source>
</evidence>
<protein>
    <submittedName>
        <fullName evidence="1">Uncharacterized protein</fullName>
    </submittedName>
</protein>
<dbReference type="EMBL" id="BLKZ01000001">
    <property type="protein sequence ID" value="GFG92870.1"/>
    <property type="molecule type" value="Genomic_DNA"/>
</dbReference>